<dbReference type="AlphaFoldDB" id="A0A3A4NGB0"/>
<evidence type="ECO:0000256" key="2">
    <source>
        <dbReference type="ARBA" id="ARBA00023125"/>
    </source>
</evidence>
<evidence type="ECO:0000313" key="5">
    <source>
        <dbReference type="EMBL" id="RJP16030.1"/>
    </source>
</evidence>
<organism evidence="5 6">
    <name type="scientific">Abyssobacteria bacterium (strain SURF_5)</name>
    <dbReference type="NCBI Taxonomy" id="2093360"/>
    <lineage>
        <taxon>Bacteria</taxon>
        <taxon>Pseudomonadati</taxon>
        <taxon>Candidatus Hydrogenedentota</taxon>
        <taxon>Candidatus Abyssobacteria</taxon>
    </lineage>
</organism>
<dbReference type="InterPro" id="IPR000524">
    <property type="entry name" value="Tscrpt_reg_HTH_GntR"/>
</dbReference>
<dbReference type="SMART" id="SM00345">
    <property type="entry name" value="HTH_GNTR"/>
    <property type="match status" value="1"/>
</dbReference>
<dbReference type="GO" id="GO:0003700">
    <property type="term" value="F:DNA-binding transcription factor activity"/>
    <property type="evidence" value="ECO:0007669"/>
    <property type="project" value="InterPro"/>
</dbReference>
<comment type="caution">
    <text evidence="5">The sequence shown here is derived from an EMBL/GenBank/DDBJ whole genome shotgun (WGS) entry which is preliminary data.</text>
</comment>
<gene>
    <name evidence="5" type="ORF">C4520_18600</name>
</gene>
<dbReference type="InterPro" id="IPR036388">
    <property type="entry name" value="WH-like_DNA-bd_sf"/>
</dbReference>
<dbReference type="EMBL" id="QZKU01000128">
    <property type="protein sequence ID" value="RJP16030.1"/>
    <property type="molecule type" value="Genomic_DNA"/>
</dbReference>
<dbReference type="Proteomes" id="UP000265882">
    <property type="component" value="Unassembled WGS sequence"/>
</dbReference>
<evidence type="ECO:0000259" key="4">
    <source>
        <dbReference type="PROSITE" id="PS50949"/>
    </source>
</evidence>
<accession>A0A3A4NGB0</accession>
<dbReference type="PANTHER" id="PTHR38445">
    <property type="entry name" value="HTH-TYPE TRANSCRIPTIONAL REPRESSOR YTRA"/>
    <property type="match status" value="1"/>
</dbReference>
<dbReference type="Gene3D" id="1.10.10.10">
    <property type="entry name" value="Winged helix-like DNA-binding domain superfamily/Winged helix DNA-binding domain"/>
    <property type="match status" value="1"/>
</dbReference>
<keyword evidence="2" id="KW-0238">DNA-binding</keyword>
<protein>
    <submittedName>
        <fullName evidence="5">GntR family transcriptional regulator</fullName>
    </submittedName>
</protein>
<sequence length="136" mass="15554">MIIHIDPADGLPIYLQIANEVRHSIAVGALRPGEQLPSVREVAEQITVNPNTVAKAYRELELQGILETRRGTGTFVSQQAVKISRKEKDQILIKLIDRLLDEARHLQVSEEELLRLVTERIEVFEQARKREDIRIV</sequence>
<evidence type="ECO:0000313" key="6">
    <source>
        <dbReference type="Proteomes" id="UP000265882"/>
    </source>
</evidence>
<reference evidence="5 6" key="1">
    <citation type="journal article" date="2017" name="ISME J.">
        <title>Energy and carbon metabolisms in a deep terrestrial subsurface fluid microbial community.</title>
        <authorList>
            <person name="Momper L."/>
            <person name="Jungbluth S.P."/>
            <person name="Lee M.D."/>
            <person name="Amend J.P."/>
        </authorList>
    </citation>
    <scope>NUCLEOTIDE SEQUENCE [LARGE SCALE GENOMIC DNA]</scope>
    <source>
        <strain evidence="5">SURF_5</strain>
    </source>
</reference>
<dbReference type="GO" id="GO:0003677">
    <property type="term" value="F:DNA binding"/>
    <property type="evidence" value="ECO:0007669"/>
    <property type="project" value="UniProtKB-KW"/>
</dbReference>
<dbReference type="InterPro" id="IPR036390">
    <property type="entry name" value="WH_DNA-bd_sf"/>
</dbReference>
<evidence type="ECO:0000256" key="3">
    <source>
        <dbReference type="ARBA" id="ARBA00023163"/>
    </source>
</evidence>
<dbReference type="SUPFAM" id="SSF46785">
    <property type="entry name" value="Winged helix' DNA-binding domain"/>
    <property type="match status" value="1"/>
</dbReference>
<name>A0A3A4NGB0_ABYX5</name>
<keyword evidence="1" id="KW-0805">Transcription regulation</keyword>
<dbReference type="Pfam" id="PF00392">
    <property type="entry name" value="GntR"/>
    <property type="match status" value="1"/>
</dbReference>
<keyword evidence="3" id="KW-0804">Transcription</keyword>
<dbReference type="PANTHER" id="PTHR38445:SF7">
    <property type="entry name" value="GNTR-FAMILY TRANSCRIPTIONAL REGULATOR"/>
    <property type="match status" value="1"/>
</dbReference>
<feature type="domain" description="HTH gntR-type" evidence="4">
    <location>
        <begin position="11"/>
        <end position="79"/>
    </location>
</feature>
<dbReference type="CDD" id="cd07377">
    <property type="entry name" value="WHTH_GntR"/>
    <property type="match status" value="1"/>
</dbReference>
<proteinExistence type="predicted"/>
<dbReference type="PROSITE" id="PS50949">
    <property type="entry name" value="HTH_GNTR"/>
    <property type="match status" value="1"/>
</dbReference>
<evidence type="ECO:0000256" key="1">
    <source>
        <dbReference type="ARBA" id="ARBA00023015"/>
    </source>
</evidence>